<protein>
    <submittedName>
        <fullName evidence="2">Uncharacterized protein</fullName>
    </submittedName>
</protein>
<name>A0AB39BTB8_9BACI</name>
<dbReference type="AlphaFoldDB" id="A0AB39BTB8"/>
<organism evidence="2">
    <name type="scientific">Alkalihalophilus sp. As8PL</name>
    <dbReference type="NCBI Taxonomy" id="3237103"/>
    <lineage>
        <taxon>Bacteria</taxon>
        <taxon>Bacillati</taxon>
        <taxon>Bacillota</taxon>
        <taxon>Bacilli</taxon>
        <taxon>Bacillales</taxon>
        <taxon>Bacillaceae</taxon>
        <taxon>Alkalihalophilus</taxon>
    </lineage>
</organism>
<gene>
    <name evidence="2" type="ORF">AB3N04_01715</name>
</gene>
<evidence type="ECO:0000256" key="1">
    <source>
        <dbReference type="SAM" id="Phobius"/>
    </source>
</evidence>
<dbReference type="RefSeq" id="WP_368504433.1">
    <property type="nucleotide sequence ID" value="NZ_CP162551.1"/>
</dbReference>
<accession>A0AB39BTB8</accession>
<keyword evidence="1" id="KW-1133">Transmembrane helix</keyword>
<dbReference type="EMBL" id="CP162551">
    <property type="protein sequence ID" value="XDI37053.1"/>
    <property type="molecule type" value="Genomic_DNA"/>
</dbReference>
<keyword evidence="1" id="KW-0472">Membrane</keyword>
<feature type="transmembrane region" description="Helical" evidence="1">
    <location>
        <begin position="23"/>
        <end position="50"/>
    </location>
</feature>
<keyword evidence="1" id="KW-0812">Transmembrane</keyword>
<reference evidence="2" key="1">
    <citation type="submission" date="2024-07" db="EMBL/GenBank/DDBJ databases">
        <title>Identification and characteristics of an arsenic-resistant bacterial isolate, which belongs to a novel species.</title>
        <authorList>
            <person name="Juszczyk A."/>
            <person name="Kowalczyk A."/>
            <person name="Was K."/>
            <person name="Kosowicz W."/>
            <person name="Budzyn A."/>
            <person name="Latowski D."/>
        </authorList>
    </citation>
    <scope>NUCLEOTIDE SEQUENCE</scope>
    <source>
        <strain evidence="2">As8PL</strain>
    </source>
</reference>
<sequence>MEVKADEQTKTRPSWVKWVLRIVLGYVALLALVLAITIIVILITFTLIVIDGVTESSRLGQFSEQYLVPISESMWRLFTWLVPGL</sequence>
<proteinExistence type="predicted"/>
<evidence type="ECO:0000313" key="2">
    <source>
        <dbReference type="EMBL" id="XDI37053.1"/>
    </source>
</evidence>